<keyword evidence="2" id="KW-0560">Oxidoreductase</keyword>
<dbReference type="SUPFAM" id="SSF55469">
    <property type="entry name" value="FMN-dependent nitroreductase-like"/>
    <property type="match status" value="1"/>
</dbReference>
<dbReference type="InterPro" id="IPR000415">
    <property type="entry name" value="Nitroreductase-like"/>
</dbReference>
<evidence type="ECO:0000313" key="4">
    <source>
        <dbReference type="EMBL" id="WZB89651.1"/>
    </source>
</evidence>
<name>A0ABZ2UX53_9CYAN</name>
<dbReference type="Gene3D" id="3.40.109.10">
    <property type="entry name" value="NADH Oxidase"/>
    <property type="match status" value="1"/>
</dbReference>
<dbReference type="CDD" id="cd02138">
    <property type="entry name" value="TdsD-like"/>
    <property type="match status" value="1"/>
</dbReference>
<dbReference type="Pfam" id="PF00881">
    <property type="entry name" value="Nitroreductase"/>
    <property type="match status" value="1"/>
</dbReference>
<gene>
    <name evidence="4" type="ORF">WJM97_08165</name>
</gene>
<dbReference type="RefSeq" id="WP_353932549.1">
    <property type="nucleotide sequence ID" value="NZ_CP150886.1"/>
</dbReference>
<proteinExistence type="inferred from homology"/>
<evidence type="ECO:0000259" key="3">
    <source>
        <dbReference type="Pfam" id="PF00881"/>
    </source>
</evidence>
<dbReference type="EMBL" id="CP150886">
    <property type="protein sequence ID" value="WZB89651.1"/>
    <property type="molecule type" value="Genomic_DNA"/>
</dbReference>
<dbReference type="PANTHER" id="PTHR43673">
    <property type="entry name" value="NAD(P)H NITROREDUCTASE YDGI-RELATED"/>
    <property type="match status" value="1"/>
</dbReference>
<dbReference type="PANTHER" id="PTHR43673:SF10">
    <property type="entry name" value="NADH DEHYDROGENASE_NAD(P)H NITROREDUCTASE XCC3605-RELATED"/>
    <property type="match status" value="1"/>
</dbReference>
<reference evidence="4 5" key="1">
    <citation type="submission" date="2024-04" db="EMBL/GenBank/DDBJ databases">
        <title>Okeanomitos corallinicola gen. &amp; sp. nov. (Nostocales, Cyanobacteria), a new toxic marine heterocyst-forming cyanobacterium from a coral reef.</title>
        <authorList>
            <person name="Li H."/>
            <person name="Li R."/>
            <person name="Kang J."/>
            <person name="Hii K.S."/>
            <person name="Mohamed H.F."/>
            <person name="Xu X."/>
            <person name="Luo Z."/>
        </authorList>
    </citation>
    <scope>NUCLEOTIDE SEQUENCE [LARGE SCALE GENOMIC DNA]</scope>
    <source>
        <strain evidence="4 5">TIOX110</strain>
    </source>
</reference>
<organism evidence="4 5">
    <name type="scientific">Okeanomitos corallinicola TIOX110</name>
    <dbReference type="NCBI Taxonomy" id="3133117"/>
    <lineage>
        <taxon>Bacteria</taxon>
        <taxon>Bacillati</taxon>
        <taxon>Cyanobacteriota</taxon>
        <taxon>Cyanophyceae</taxon>
        <taxon>Nostocales</taxon>
        <taxon>Aphanizomenonaceae</taxon>
        <taxon>Okeanomitos</taxon>
    </lineage>
</organism>
<comment type="similarity">
    <text evidence="1">Belongs to the nitroreductase family.</text>
</comment>
<accession>A0ABZ2UX53</accession>
<evidence type="ECO:0000313" key="5">
    <source>
        <dbReference type="Proteomes" id="UP001483337"/>
    </source>
</evidence>
<evidence type="ECO:0000256" key="2">
    <source>
        <dbReference type="ARBA" id="ARBA00023002"/>
    </source>
</evidence>
<evidence type="ECO:0000256" key="1">
    <source>
        <dbReference type="ARBA" id="ARBA00007118"/>
    </source>
</evidence>
<protein>
    <submittedName>
        <fullName evidence="4">Nitroreductase family protein</fullName>
    </submittedName>
</protein>
<keyword evidence="5" id="KW-1185">Reference proteome</keyword>
<sequence length="198" mass="22427">MEKPAKNQYPIHKLLQDRWSPLAFSNKPITPETISSLLEAVRWTASCFNEQPWHFIIATQENPEEFNKLLSCIVEANQVWAKNAPVLMISVAKLNFDKNGNPNRHAFYDVGAAVCNLTTQATSLGLFVHQMGGFDVEKTREIYKIPAGYEPVTAIAIGYPGDPQTLPQQYQQREFAERQRQPQEEFVFTNTWGDGVIG</sequence>
<feature type="domain" description="Nitroreductase" evidence="3">
    <location>
        <begin position="17"/>
        <end position="159"/>
    </location>
</feature>
<dbReference type="InterPro" id="IPR029479">
    <property type="entry name" value="Nitroreductase"/>
</dbReference>
<dbReference type="Proteomes" id="UP001483337">
    <property type="component" value="Chromosome"/>
</dbReference>